<evidence type="ECO:0000313" key="5">
    <source>
        <dbReference type="Proteomes" id="UP001526225"/>
    </source>
</evidence>
<evidence type="ECO:0000259" key="3">
    <source>
        <dbReference type="PROSITE" id="PS50943"/>
    </source>
</evidence>
<comment type="caution">
    <text evidence="4">The sequence shown here is derived from an EMBL/GenBank/DDBJ whole genome shotgun (WGS) entry which is preliminary data.</text>
</comment>
<dbReference type="InterPro" id="IPR050400">
    <property type="entry name" value="Bact_Cytoskel_RodZ"/>
</dbReference>
<keyword evidence="5" id="KW-1185">Reference proteome</keyword>
<feature type="transmembrane region" description="Helical" evidence="2">
    <location>
        <begin position="125"/>
        <end position="145"/>
    </location>
</feature>
<dbReference type="Proteomes" id="UP001526225">
    <property type="component" value="Unassembled WGS sequence"/>
</dbReference>
<evidence type="ECO:0000256" key="2">
    <source>
        <dbReference type="SAM" id="Phobius"/>
    </source>
</evidence>
<evidence type="ECO:0000313" key="4">
    <source>
        <dbReference type="EMBL" id="MCW0953082.1"/>
    </source>
</evidence>
<dbReference type="InterPro" id="IPR010982">
    <property type="entry name" value="Lambda_DNA-bd_dom_sf"/>
</dbReference>
<reference evidence="4 5" key="1">
    <citation type="submission" date="2022-10" db="EMBL/GenBank/DDBJ databases">
        <title>Weissella fermenti sp. nov., isolated from fermented cabbage.</title>
        <authorList>
            <person name="Lee J.K."/>
            <person name="Baek J.H."/>
            <person name="Choi D.G."/>
            <person name="Kim J.M."/>
            <person name="Jeon C.O."/>
        </authorList>
    </citation>
    <scope>NUCLEOTIDE SEQUENCE [LARGE SCALE GENOMIC DNA]</scope>
    <source>
        <strain evidence="4 5">KACC 18534</strain>
    </source>
</reference>
<dbReference type="SUPFAM" id="SSF47413">
    <property type="entry name" value="lambda repressor-like DNA-binding domains"/>
    <property type="match status" value="1"/>
</dbReference>
<gene>
    <name evidence="4" type="ORF">OIT44_03215</name>
</gene>
<dbReference type="EMBL" id="JAOZFE010000002">
    <property type="protein sequence ID" value="MCW0953082.1"/>
    <property type="molecule type" value="Genomic_DNA"/>
</dbReference>
<organism evidence="4 5">
    <name type="scientific">Weissella ceti</name>
    <dbReference type="NCBI Taxonomy" id="759620"/>
    <lineage>
        <taxon>Bacteria</taxon>
        <taxon>Bacillati</taxon>
        <taxon>Bacillota</taxon>
        <taxon>Bacilli</taxon>
        <taxon>Lactobacillales</taxon>
        <taxon>Lactobacillaceae</taxon>
        <taxon>Weissella</taxon>
    </lineage>
</organism>
<keyword evidence="2" id="KW-0812">Transmembrane</keyword>
<evidence type="ECO:0000256" key="1">
    <source>
        <dbReference type="SAM" id="MobiDB-lite"/>
    </source>
</evidence>
<feature type="compositionally biased region" description="Low complexity" evidence="1">
    <location>
        <begin position="157"/>
        <end position="186"/>
    </location>
</feature>
<dbReference type="RefSeq" id="WP_213408515.1">
    <property type="nucleotide sequence ID" value="NZ_CP074441.1"/>
</dbReference>
<proteinExistence type="predicted"/>
<dbReference type="Pfam" id="PF13464">
    <property type="entry name" value="RodZ_C"/>
    <property type="match status" value="1"/>
</dbReference>
<dbReference type="Gene3D" id="1.10.260.40">
    <property type="entry name" value="lambda repressor-like DNA-binding domains"/>
    <property type="match status" value="1"/>
</dbReference>
<feature type="region of interest" description="Disordered" evidence="1">
    <location>
        <begin position="153"/>
        <end position="195"/>
    </location>
</feature>
<dbReference type="CDD" id="cd00093">
    <property type="entry name" value="HTH_XRE"/>
    <property type="match status" value="1"/>
</dbReference>
<dbReference type="InterPro" id="IPR001387">
    <property type="entry name" value="Cro/C1-type_HTH"/>
</dbReference>
<dbReference type="SMART" id="SM00530">
    <property type="entry name" value="HTH_XRE"/>
    <property type="match status" value="1"/>
</dbReference>
<dbReference type="PANTHER" id="PTHR34475:SF1">
    <property type="entry name" value="CYTOSKELETON PROTEIN RODZ"/>
    <property type="match status" value="1"/>
</dbReference>
<sequence length="299" mass="32148">MNEERNKQIGQDLQNARLDKGMSLEEIQQKTKIQARYLQAIENGQFEQLPGAFYERAFVRQFANALDLDADTFTAAHDLTTASTATEADKALDGARVDKDLVTRAGMHRAEEGAAEKTRRVLPKVLIGIAIVSILGVIWALVVAFTGATNTPDKKAVSVTTSSVSKTESATESSASSESKADSSSSSRDDKKIKLGNSQVAAGSVTYTGIELPKGKTTPLKFTAKGDVWMQITGTDGTVLMNDTLKRGSSQTLEIPATMAGVNMQIGNATMLSMQLDGTDLPLKNGNVMVWRAALNFKR</sequence>
<keyword evidence="2" id="KW-0472">Membrane</keyword>
<dbReference type="InterPro" id="IPR025194">
    <property type="entry name" value="RodZ-like_C"/>
</dbReference>
<keyword evidence="2" id="KW-1133">Transmembrane helix</keyword>
<name>A0ABT3E3W3_9LACO</name>
<dbReference type="PANTHER" id="PTHR34475">
    <property type="match status" value="1"/>
</dbReference>
<feature type="domain" description="HTH cro/C1-type" evidence="3">
    <location>
        <begin position="13"/>
        <end position="73"/>
    </location>
</feature>
<accession>A0ABT3E3W3</accession>
<protein>
    <submittedName>
        <fullName evidence="4">DUF4115 domain-containing protein</fullName>
    </submittedName>
</protein>
<dbReference type="PROSITE" id="PS50943">
    <property type="entry name" value="HTH_CROC1"/>
    <property type="match status" value="1"/>
</dbReference>
<dbReference type="Pfam" id="PF13413">
    <property type="entry name" value="HTH_25"/>
    <property type="match status" value="1"/>
</dbReference>